<dbReference type="Proteomes" id="UP000054324">
    <property type="component" value="Unassembled WGS sequence"/>
</dbReference>
<evidence type="ECO:0000259" key="6">
    <source>
        <dbReference type="PROSITE" id="PS50835"/>
    </source>
</evidence>
<evidence type="ECO:0000256" key="2">
    <source>
        <dbReference type="ARBA" id="ARBA00022729"/>
    </source>
</evidence>
<accession>A0A075A1K7</accession>
<dbReference type="InterPro" id="IPR001611">
    <property type="entry name" value="Leu-rich_rpt"/>
</dbReference>
<dbReference type="SMART" id="SM00013">
    <property type="entry name" value="LRRNT"/>
    <property type="match status" value="1"/>
</dbReference>
<dbReference type="AlphaFoldDB" id="A0A075A1K7"/>
<gene>
    <name evidence="7" type="ORF">T265_12567</name>
</gene>
<feature type="transmembrane region" description="Helical" evidence="5">
    <location>
        <begin position="583"/>
        <end position="607"/>
    </location>
</feature>
<keyword evidence="5" id="KW-0812">Transmembrane</keyword>
<dbReference type="KEGG" id="ovi:T265_12567"/>
<protein>
    <recommendedName>
        <fullName evidence="6">Ig-like domain-containing protein</fullName>
    </recommendedName>
</protein>
<evidence type="ECO:0000256" key="3">
    <source>
        <dbReference type="ARBA" id="ARBA00022737"/>
    </source>
</evidence>
<dbReference type="GeneID" id="20326735"/>
<evidence type="ECO:0000313" key="8">
    <source>
        <dbReference type="Proteomes" id="UP000054324"/>
    </source>
</evidence>
<dbReference type="InterPro" id="IPR032675">
    <property type="entry name" value="LRR_dom_sf"/>
</dbReference>
<reference evidence="7 8" key="1">
    <citation type="submission" date="2013-11" db="EMBL/GenBank/DDBJ databases">
        <title>Opisthorchis viverrini - life in the bile duct.</title>
        <authorList>
            <person name="Young N.D."/>
            <person name="Nagarajan N."/>
            <person name="Lin S.J."/>
            <person name="Korhonen P.K."/>
            <person name="Jex A.R."/>
            <person name="Hall R.S."/>
            <person name="Safavi-Hemami H."/>
            <person name="Kaewkong W."/>
            <person name="Bertrand D."/>
            <person name="Gao S."/>
            <person name="Seet Q."/>
            <person name="Wongkham S."/>
            <person name="Teh B.T."/>
            <person name="Wongkham C."/>
            <person name="Intapan P.M."/>
            <person name="Maleewong W."/>
            <person name="Yang X."/>
            <person name="Hu M."/>
            <person name="Wang Z."/>
            <person name="Hofmann A."/>
            <person name="Sternberg P.W."/>
            <person name="Tan P."/>
            <person name="Wang J."/>
            <person name="Gasser R.B."/>
        </authorList>
    </citation>
    <scope>NUCLEOTIDE SEQUENCE [LARGE SCALE GENOMIC DNA]</scope>
</reference>
<keyword evidence="5" id="KW-1133">Transmembrane helix</keyword>
<dbReference type="InterPro" id="IPR007110">
    <property type="entry name" value="Ig-like_dom"/>
</dbReference>
<dbReference type="CTD" id="20326735"/>
<feature type="domain" description="Ig-like" evidence="6">
    <location>
        <begin position="404"/>
        <end position="512"/>
    </location>
</feature>
<organism evidence="7 8">
    <name type="scientific">Opisthorchis viverrini</name>
    <name type="common">Southeast Asian liver fluke</name>
    <dbReference type="NCBI Taxonomy" id="6198"/>
    <lineage>
        <taxon>Eukaryota</taxon>
        <taxon>Metazoa</taxon>
        <taxon>Spiralia</taxon>
        <taxon>Lophotrochozoa</taxon>
        <taxon>Platyhelminthes</taxon>
        <taxon>Trematoda</taxon>
        <taxon>Digenea</taxon>
        <taxon>Opisthorchiida</taxon>
        <taxon>Opisthorchiata</taxon>
        <taxon>Opisthorchiidae</taxon>
        <taxon>Opisthorchis</taxon>
    </lineage>
</organism>
<dbReference type="PANTHER" id="PTHR24366:SF96">
    <property type="entry name" value="LEUCINE RICH REPEAT CONTAINING 53"/>
    <property type="match status" value="1"/>
</dbReference>
<feature type="compositionally biased region" description="Pro residues" evidence="4">
    <location>
        <begin position="805"/>
        <end position="814"/>
    </location>
</feature>
<name>A0A075A1K7_OPIVI</name>
<evidence type="ECO:0000313" key="7">
    <source>
        <dbReference type="EMBL" id="KER33608.1"/>
    </source>
</evidence>
<dbReference type="InterPro" id="IPR000372">
    <property type="entry name" value="LRRNT"/>
</dbReference>
<dbReference type="PANTHER" id="PTHR24366">
    <property type="entry name" value="IG(IMMUNOGLOBULIN) AND LRR(LEUCINE RICH REPEAT) DOMAINS"/>
    <property type="match status" value="1"/>
</dbReference>
<keyword evidence="8" id="KW-1185">Reference proteome</keyword>
<dbReference type="PROSITE" id="PS50835">
    <property type="entry name" value="IG_LIKE"/>
    <property type="match status" value="1"/>
</dbReference>
<dbReference type="Gene3D" id="3.80.10.10">
    <property type="entry name" value="Ribonuclease Inhibitor"/>
    <property type="match status" value="2"/>
</dbReference>
<proteinExistence type="predicted"/>
<evidence type="ECO:0000256" key="1">
    <source>
        <dbReference type="ARBA" id="ARBA00022614"/>
    </source>
</evidence>
<dbReference type="EMBL" id="KL596623">
    <property type="protein sequence ID" value="KER33608.1"/>
    <property type="molecule type" value="Genomic_DNA"/>
</dbReference>
<dbReference type="SUPFAM" id="SSF52058">
    <property type="entry name" value="L domain-like"/>
    <property type="match status" value="1"/>
</dbReference>
<keyword evidence="5" id="KW-0472">Membrane</keyword>
<feature type="region of interest" description="Disordered" evidence="4">
    <location>
        <begin position="627"/>
        <end position="646"/>
    </location>
</feature>
<evidence type="ECO:0000256" key="5">
    <source>
        <dbReference type="SAM" id="Phobius"/>
    </source>
</evidence>
<dbReference type="PROSITE" id="PS51450">
    <property type="entry name" value="LRR"/>
    <property type="match status" value="1"/>
</dbReference>
<keyword evidence="2" id="KW-0732">Signal</keyword>
<dbReference type="STRING" id="6198.A0A075A1K7"/>
<feature type="region of interest" description="Disordered" evidence="4">
    <location>
        <begin position="805"/>
        <end position="824"/>
    </location>
</feature>
<keyword evidence="1" id="KW-0433">Leucine-rich repeat</keyword>
<dbReference type="Pfam" id="PF13855">
    <property type="entry name" value="LRR_8"/>
    <property type="match status" value="1"/>
</dbReference>
<evidence type="ECO:0000256" key="4">
    <source>
        <dbReference type="SAM" id="MobiDB-lite"/>
    </source>
</evidence>
<dbReference type="OrthoDB" id="1394818at2759"/>
<keyword evidence="3" id="KW-0677">Repeat</keyword>
<dbReference type="RefSeq" id="XP_009162655.1">
    <property type="nucleotide sequence ID" value="XM_009164391.1"/>
</dbReference>
<sequence length="872" mass="97024">MLARWTKWLAREFIDRKVRGSNPISTSRLPLSRLGQPSTIPALVLPLGTMAATAEQFLTILAAEGNNRCFLRGANATDSWSSNYFAMHWKPRMPLEFFMYQRIIFLLALLRFTALSTDCPVQCNCVPNRMSCEVRGLKQLPEPYSSQLESLLVENQTFDSSHLGPSELSMYRTPEFGGHVRLKSLYIRSCNIRTIGRNAFESLGSRLELLDLTGNPLKHIADYAFTGLGQLTLILDKLDQPPAFDDHTFSGLVRMKSLIMRHSKLTTLPYQPLLQLTSDGKLGKLLLKGNQLRRLDSKYDRIFAKLQDFEINDNPWHCDCQLTWLIRRYRTMLQRRSNSYHTRQRRWDGQFSNNWELEDNQPKCADPANLAGRNFSDLITDLREVYIPPDSLYNAPKIFHCPPPQLESLDVLIESLDGGENATASGSTRGKSTPSKPAVKLKCVVRGSRQMRVSWQYHPPGPFSPQPIDKDSNSVRSQNAMLNQYGLSADEITRAESNIVVERIAESDAYSCLGYDVIGNVSTLVRIKWPLLPTSTIAAPVRVASDPPVMNYTRDPVPSDWSKEILIPSDSVLHSPQYSLSQLMGAIIGTFLSTVLLFLGIHCALHWRANICGARKSRKSEMNLVGNASVSPAGTSSSNTSSSNTRLISSPKLNELSSVNIPFHLNPDAMLVSKNFLNAHLLQQAMNSAAHMDSSNLPVGIESASLPNPLQTQMHFQSTMAPGTNAIPVAYEPVAYSDMNNLTYDVPWMVNMSRTNPMHFQPSQNLRSEQQIPLLFNNQCTISNHQQPLIDHNSGLPATLQIPPPPSIPQPSLPGTPSTATMNNDTLNRTPSSGTNLMILQAGYPNSNHALLHNATLASTISSSQQQPTYSS</sequence>